<evidence type="ECO:0000313" key="1">
    <source>
        <dbReference type="EMBL" id="KDO48642.1"/>
    </source>
</evidence>
<evidence type="ECO:0000313" key="2">
    <source>
        <dbReference type="Proteomes" id="UP000027120"/>
    </source>
</evidence>
<dbReference type="PaxDb" id="2711-XP_006471311.1"/>
<organism evidence="1 2">
    <name type="scientific">Citrus sinensis</name>
    <name type="common">Sweet orange</name>
    <name type="synonym">Citrus aurantium var. sinensis</name>
    <dbReference type="NCBI Taxonomy" id="2711"/>
    <lineage>
        <taxon>Eukaryota</taxon>
        <taxon>Viridiplantae</taxon>
        <taxon>Streptophyta</taxon>
        <taxon>Embryophyta</taxon>
        <taxon>Tracheophyta</taxon>
        <taxon>Spermatophyta</taxon>
        <taxon>Magnoliopsida</taxon>
        <taxon>eudicotyledons</taxon>
        <taxon>Gunneridae</taxon>
        <taxon>Pentapetalae</taxon>
        <taxon>rosids</taxon>
        <taxon>malvids</taxon>
        <taxon>Sapindales</taxon>
        <taxon>Rutaceae</taxon>
        <taxon>Aurantioideae</taxon>
        <taxon>Citrus</taxon>
    </lineage>
</organism>
<dbReference type="AlphaFoldDB" id="A0A067EBR3"/>
<proteinExistence type="predicted"/>
<evidence type="ECO:0008006" key="3">
    <source>
        <dbReference type="Google" id="ProtNLM"/>
    </source>
</evidence>
<gene>
    <name evidence="1" type="ORF">CISIN_1g040510mg</name>
</gene>
<reference evidence="1 2" key="1">
    <citation type="submission" date="2014-04" db="EMBL/GenBank/DDBJ databases">
        <authorList>
            <consortium name="International Citrus Genome Consortium"/>
            <person name="Gmitter F."/>
            <person name="Chen C."/>
            <person name="Farmerie W."/>
            <person name="Harkins T."/>
            <person name="Desany B."/>
            <person name="Mohiuddin M."/>
            <person name="Kodira C."/>
            <person name="Borodovsky M."/>
            <person name="Lomsadze A."/>
            <person name="Burns P."/>
            <person name="Jenkins J."/>
            <person name="Prochnik S."/>
            <person name="Shu S."/>
            <person name="Chapman J."/>
            <person name="Pitluck S."/>
            <person name="Schmutz J."/>
            <person name="Rokhsar D."/>
        </authorList>
    </citation>
    <scope>NUCLEOTIDE SEQUENCE</scope>
</reference>
<sequence>MTEVVISDEDETPNLKEEIVFSKLSALSLFDLDSLTSFSSGNYAFKLPSLEDLWVIGCPKMKIFTKGELSTPLRLNVRYGTSDDKLRWTNNDLNTIIQQLHQEKLLEGSSRYSSQY</sequence>
<protein>
    <recommendedName>
        <fullName evidence="3">NB-ARC domain-containing protein</fullName>
    </recommendedName>
</protein>
<accession>A0A067EBR3</accession>
<name>A0A067EBR3_CITSI</name>
<dbReference type="Proteomes" id="UP000027120">
    <property type="component" value="Unassembled WGS sequence"/>
</dbReference>
<dbReference type="EMBL" id="KK785137">
    <property type="protein sequence ID" value="KDO48642.1"/>
    <property type="molecule type" value="Genomic_DNA"/>
</dbReference>
<keyword evidence="2" id="KW-1185">Reference proteome</keyword>